<dbReference type="InterPro" id="IPR036691">
    <property type="entry name" value="Endo/exonu/phosph_ase_sf"/>
</dbReference>
<dbReference type="Gene3D" id="3.60.10.10">
    <property type="entry name" value="Endonuclease/exonuclease/phosphatase"/>
    <property type="match status" value="1"/>
</dbReference>
<accession>A0A0B2P317</accession>
<feature type="domain" description="Endonuclease/exonuclease/phosphatase" evidence="1">
    <location>
        <begin position="21"/>
        <end position="133"/>
    </location>
</feature>
<dbReference type="PANTHER" id="PTHR33710">
    <property type="entry name" value="BNAC02G09200D PROTEIN"/>
    <property type="match status" value="1"/>
</dbReference>
<dbReference type="SUPFAM" id="SSF56219">
    <property type="entry name" value="DNase I-like"/>
    <property type="match status" value="1"/>
</dbReference>
<organism evidence="2">
    <name type="scientific">Glycine soja</name>
    <name type="common">Wild soybean</name>
    <dbReference type="NCBI Taxonomy" id="3848"/>
    <lineage>
        <taxon>Eukaryota</taxon>
        <taxon>Viridiplantae</taxon>
        <taxon>Streptophyta</taxon>
        <taxon>Embryophyta</taxon>
        <taxon>Tracheophyta</taxon>
        <taxon>Spermatophyta</taxon>
        <taxon>Magnoliopsida</taxon>
        <taxon>eudicotyledons</taxon>
        <taxon>Gunneridae</taxon>
        <taxon>Pentapetalae</taxon>
        <taxon>rosids</taxon>
        <taxon>fabids</taxon>
        <taxon>Fabales</taxon>
        <taxon>Fabaceae</taxon>
        <taxon>Papilionoideae</taxon>
        <taxon>50 kb inversion clade</taxon>
        <taxon>NPAAA clade</taxon>
        <taxon>indigoferoid/millettioid clade</taxon>
        <taxon>Phaseoleae</taxon>
        <taxon>Glycine</taxon>
        <taxon>Glycine subgen. Soja</taxon>
    </lineage>
</organism>
<dbReference type="PANTHER" id="PTHR33710:SF64">
    <property type="entry name" value="ENDONUCLEASE_EXONUCLEASE_PHOSPHATASE DOMAIN-CONTAINING PROTEIN"/>
    <property type="match status" value="1"/>
</dbReference>
<evidence type="ECO:0000313" key="2">
    <source>
        <dbReference type="EMBL" id="KHN03701.1"/>
    </source>
</evidence>
<sequence>MWSHETQKVFIVNIYAPCDVQSKHALWDSVRQLKNLSPDGLWCLLGDFNSIRHPSKRVGVSQRGEDVNTISEFNDWIANIEVEEIPSAGRKFTWFIPNGAAKSKLDNFFVSHEWLTKWPGCTQLILDRNFSDHCPILLRSKNI</sequence>
<feature type="non-terminal residue" evidence="2">
    <location>
        <position position="143"/>
    </location>
</feature>
<protein>
    <recommendedName>
        <fullName evidence="1">Endonuclease/exonuclease/phosphatase domain-containing protein</fullName>
    </recommendedName>
</protein>
<dbReference type="Pfam" id="PF03372">
    <property type="entry name" value="Exo_endo_phos"/>
    <property type="match status" value="1"/>
</dbReference>
<gene>
    <name evidence="2" type="ORF">glysoja_046450</name>
</gene>
<reference evidence="2" key="1">
    <citation type="submission" date="2014-07" db="EMBL/GenBank/DDBJ databases">
        <title>Identification of a novel salt tolerance gene in wild soybean by whole-genome sequencing.</title>
        <authorList>
            <person name="Lam H.-M."/>
            <person name="Qi X."/>
            <person name="Li M.-W."/>
            <person name="Liu X."/>
            <person name="Xie M."/>
            <person name="Ni M."/>
            <person name="Xu X."/>
        </authorList>
    </citation>
    <scope>NUCLEOTIDE SEQUENCE [LARGE SCALE GENOMIC DNA]</scope>
    <source>
        <tissue evidence="2">Root</tissue>
    </source>
</reference>
<name>A0A0B2P317_GLYSO</name>
<dbReference type="AlphaFoldDB" id="A0A0B2P317"/>
<dbReference type="GO" id="GO:0003824">
    <property type="term" value="F:catalytic activity"/>
    <property type="evidence" value="ECO:0007669"/>
    <property type="project" value="InterPro"/>
</dbReference>
<dbReference type="InterPro" id="IPR005135">
    <property type="entry name" value="Endo/exonuclease/phosphatase"/>
</dbReference>
<dbReference type="EMBL" id="KN669703">
    <property type="protein sequence ID" value="KHN03701.1"/>
    <property type="molecule type" value="Genomic_DNA"/>
</dbReference>
<proteinExistence type="predicted"/>
<evidence type="ECO:0000259" key="1">
    <source>
        <dbReference type="Pfam" id="PF03372"/>
    </source>
</evidence>
<dbReference type="Proteomes" id="UP000053555">
    <property type="component" value="Unassembled WGS sequence"/>
</dbReference>